<dbReference type="InterPro" id="IPR010099">
    <property type="entry name" value="SDR39U1"/>
</dbReference>
<dbReference type="PANTHER" id="PTHR11092:SF0">
    <property type="entry name" value="EPIMERASE FAMILY PROTEIN SDR39U1"/>
    <property type="match status" value="1"/>
</dbReference>
<dbReference type="AlphaFoldDB" id="A0A1S1QZW4"/>
<name>A0A1S1QZW4_9ACTN</name>
<evidence type="ECO:0000256" key="1">
    <source>
        <dbReference type="ARBA" id="ARBA00009353"/>
    </source>
</evidence>
<organism evidence="4 5">
    <name type="scientific">Parafrankia colletiae</name>
    <dbReference type="NCBI Taxonomy" id="573497"/>
    <lineage>
        <taxon>Bacteria</taxon>
        <taxon>Bacillati</taxon>
        <taxon>Actinomycetota</taxon>
        <taxon>Actinomycetes</taxon>
        <taxon>Frankiales</taxon>
        <taxon>Frankiaceae</taxon>
        <taxon>Parafrankia</taxon>
    </lineage>
</organism>
<sequence length="327" mass="34451">MKIVIAGGTGHLGRLLARSLSGAGHLVVVLSRQPDAQVPGARLVHWDGRTAGAWAAEIDGADAVVNLAGRTVNCRYTDANLREMMNSRVDSASAVGAMIAGAARPPRVWLQMSTATIYAHSHDRANDEATGVIGGSEHGVPAYWAYSVDIARNWERAQTDAPTPDTRRVALRTSMVMAPGRGGAFDMLLRLTRCGLGGPVGGGRQYMSWIHGRDFARAVDLLLADDTFAGPVNLAAPNPLPLRAFMAGLRGAAGVRLGLPATRWMAEIGAFALRSDTELLLKSRRVVPGRLLRAGFVFDFPTWPGAAEDLVARVRDGAGGTGGTAGA</sequence>
<gene>
    <name evidence="4" type="ORF">CC117_16300</name>
</gene>
<feature type="domain" description="DUF1731" evidence="3">
    <location>
        <begin position="277"/>
        <end position="310"/>
    </location>
</feature>
<evidence type="ECO:0000313" key="4">
    <source>
        <dbReference type="EMBL" id="OHV38014.1"/>
    </source>
</evidence>
<dbReference type="InterPro" id="IPR001509">
    <property type="entry name" value="Epimerase_deHydtase"/>
</dbReference>
<reference evidence="5" key="1">
    <citation type="submission" date="2016-07" db="EMBL/GenBank/DDBJ databases">
        <title>Sequence Frankia sp. strain CcI1.17.</title>
        <authorList>
            <person name="Ghodhbane-Gtari F."/>
            <person name="Swanson E."/>
            <person name="Gueddou A."/>
            <person name="Morris K."/>
            <person name="Hezbri K."/>
            <person name="Ktari A."/>
            <person name="Nouioui I."/>
            <person name="Abebe-Akele F."/>
            <person name="Simpson S."/>
            <person name="Thomas K."/>
            <person name="Gtari M."/>
            <person name="Tisa L.S."/>
            <person name="Hurst S."/>
        </authorList>
    </citation>
    <scope>NUCLEOTIDE SEQUENCE [LARGE SCALE GENOMIC DNA]</scope>
    <source>
        <strain evidence="5">Cc1.17</strain>
    </source>
</reference>
<dbReference type="RefSeq" id="WP_071084288.1">
    <property type="nucleotide sequence ID" value="NZ_MBLM01000110.1"/>
</dbReference>
<dbReference type="Pfam" id="PF01370">
    <property type="entry name" value="Epimerase"/>
    <property type="match status" value="1"/>
</dbReference>
<dbReference type="Pfam" id="PF08338">
    <property type="entry name" value="DUF1731"/>
    <property type="match status" value="1"/>
</dbReference>
<evidence type="ECO:0000259" key="2">
    <source>
        <dbReference type="Pfam" id="PF01370"/>
    </source>
</evidence>
<dbReference type="Proteomes" id="UP000179627">
    <property type="component" value="Unassembled WGS sequence"/>
</dbReference>
<protein>
    <submittedName>
        <fullName evidence="4">TIGR01777 family protein</fullName>
    </submittedName>
</protein>
<comment type="similarity">
    <text evidence="1">Belongs to the NAD(P)-dependent epimerase/dehydratase family. SDR39U1 subfamily.</text>
</comment>
<dbReference type="NCBIfam" id="TIGR01777">
    <property type="entry name" value="yfcH"/>
    <property type="match status" value="1"/>
</dbReference>
<dbReference type="SUPFAM" id="SSF51735">
    <property type="entry name" value="NAD(P)-binding Rossmann-fold domains"/>
    <property type="match status" value="1"/>
</dbReference>
<evidence type="ECO:0000313" key="5">
    <source>
        <dbReference type="Proteomes" id="UP000179627"/>
    </source>
</evidence>
<dbReference type="Gene3D" id="3.40.50.720">
    <property type="entry name" value="NAD(P)-binding Rossmann-like Domain"/>
    <property type="match status" value="1"/>
</dbReference>
<dbReference type="PANTHER" id="PTHR11092">
    <property type="entry name" value="SUGAR NUCLEOTIDE EPIMERASE RELATED"/>
    <property type="match status" value="1"/>
</dbReference>
<dbReference type="InterPro" id="IPR036291">
    <property type="entry name" value="NAD(P)-bd_dom_sf"/>
</dbReference>
<dbReference type="EMBL" id="MBLM01000110">
    <property type="protein sequence ID" value="OHV38014.1"/>
    <property type="molecule type" value="Genomic_DNA"/>
</dbReference>
<proteinExistence type="inferred from homology"/>
<dbReference type="InterPro" id="IPR013549">
    <property type="entry name" value="DUF1731"/>
</dbReference>
<keyword evidence="5" id="KW-1185">Reference proteome</keyword>
<comment type="caution">
    <text evidence="4">The sequence shown here is derived from an EMBL/GenBank/DDBJ whole genome shotgun (WGS) entry which is preliminary data.</text>
</comment>
<accession>A0A1S1QZW4</accession>
<evidence type="ECO:0000259" key="3">
    <source>
        <dbReference type="Pfam" id="PF08338"/>
    </source>
</evidence>
<feature type="domain" description="NAD-dependent epimerase/dehydratase" evidence="2">
    <location>
        <begin position="3"/>
        <end position="225"/>
    </location>
</feature>
<dbReference type="OrthoDB" id="9801773at2"/>